<reference evidence="1" key="1">
    <citation type="submission" date="2020-04" db="EMBL/GenBank/DDBJ databases">
        <authorList>
            <person name="Chiriac C."/>
            <person name="Salcher M."/>
            <person name="Ghai R."/>
            <person name="Kavagutti S V."/>
        </authorList>
    </citation>
    <scope>NUCLEOTIDE SEQUENCE</scope>
</reference>
<protein>
    <submittedName>
        <fullName evidence="1">Uncharacterized protein</fullName>
    </submittedName>
</protein>
<gene>
    <name evidence="1" type="ORF">UFOVP707_18</name>
</gene>
<organism evidence="1">
    <name type="scientific">uncultured Caudovirales phage</name>
    <dbReference type="NCBI Taxonomy" id="2100421"/>
    <lineage>
        <taxon>Viruses</taxon>
        <taxon>Duplodnaviria</taxon>
        <taxon>Heunggongvirae</taxon>
        <taxon>Uroviricota</taxon>
        <taxon>Caudoviricetes</taxon>
        <taxon>Peduoviridae</taxon>
        <taxon>Maltschvirus</taxon>
        <taxon>Maltschvirus maltsch</taxon>
    </lineage>
</organism>
<proteinExistence type="predicted"/>
<name>A0A6J5NHC2_9CAUD</name>
<sequence length="96" mass="10728">MPQRFYASSDTMTWPNGAVGHRPGGPFDCLGPYAKVRNCPIEGTELRLTAYATGHADTFFSVPAATRRRGRYIGGFLTERDDGVVFVPYERFRPLL</sequence>
<dbReference type="EMBL" id="LR796684">
    <property type="protein sequence ID" value="CAB4158669.1"/>
    <property type="molecule type" value="Genomic_DNA"/>
</dbReference>
<accession>A0A6J5NHC2</accession>
<evidence type="ECO:0000313" key="1">
    <source>
        <dbReference type="EMBL" id="CAB4158669.1"/>
    </source>
</evidence>